<evidence type="ECO:0000313" key="1">
    <source>
        <dbReference type="EMBL" id="RAP69558.1"/>
    </source>
</evidence>
<comment type="caution">
    <text evidence="1">The sequence shown here is derived from an EMBL/GenBank/DDBJ whole genome shotgun (WGS) entry which is preliminary data.</text>
</comment>
<reference evidence="1" key="1">
    <citation type="submission" date="2018-04" db="EMBL/GenBank/DDBJ databases">
        <title>Genomes of the Obligate Erwinia dacicola and Facultative Enterobacter sp. OLF Endosymbionts of the Olive Fruit fly, Bactrocera oleae.</title>
        <authorList>
            <person name="Estes A.M."/>
            <person name="Hearn D.J."/>
            <person name="Agarwal S."/>
            <person name="Pierson E.A."/>
            <person name="Dunning-Hotopp J.C."/>
        </authorList>
    </citation>
    <scope>NUCLEOTIDE SEQUENCE [LARGE SCALE GENOMIC DNA]</scope>
    <source>
        <strain evidence="1">Oroville</strain>
    </source>
</reference>
<dbReference type="Proteomes" id="UP000244334">
    <property type="component" value="Unassembled WGS sequence"/>
</dbReference>
<dbReference type="AlphaFoldDB" id="A0A328TGN1"/>
<keyword evidence="2" id="KW-1185">Reference proteome</keyword>
<feature type="non-terminal residue" evidence="1">
    <location>
        <position position="1"/>
    </location>
</feature>
<organism evidence="1 2">
    <name type="scientific">Candidatus Erwinia dacicola</name>
    <dbReference type="NCBI Taxonomy" id="252393"/>
    <lineage>
        <taxon>Bacteria</taxon>
        <taxon>Pseudomonadati</taxon>
        <taxon>Pseudomonadota</taxon>
        <taxon>Gammaproteobacteria</taxon>
        <taxon>Enterobacterales</taxon>
        <taxon>Erwiniaceae</taxon>
        <taxon>Erwinia</taxon>
    </lineage>
</organism>
<dbReference type="EMBL" id="LJAM02000703">
    <property type="protein sequence ID" value="RAP69558.1"/>
    <property type="molecule type" value="Genomic_DNA"/>
</dbReference>
<sequence length="34" mass="4014">QIYIGRWASFTSVATAKRVVANNDYDHHTYRLCR</sequence>
<protein>
    <submittedName>
        <fullName evidence="1">Uncharacterized protein</fullName>
    </submittedName>
</protein>
<gene>
    <name evidence="1" type="ORF">ACZ87_03654</name>
</gene>
<proteinExistence type="predicted"/>
<accession>A0A328TGN1</accession>
<evidence type="ECO:0000313" key="2">
    <source>
        <dbReference type="Proteomes" id="UP000244334"/>
    </source>
</evidence>
<name>A0A328TGN1_9GAMM</name>